<dbReference type="SMART" id="SM01349">
    <property type="entry name" value="TOG"/>
    <property type="match status" value="1"/>
</dbReference>
<evidence type="ECO:0000256" key="1">
    <source>
        <dbReference type="ARBA" id="ARBA00022737"/>
    </source>
</evidence>
<dbReference type="GO" id="GO:0000159">
    <property type="term" value="C:protein phosphatase type 2A complex"/>
    <property type="evidence" value="ECO:0007669"/>
    <property type="project" value="TreeGrafter"/>
</dbReference>
<accession>A0AAU9JW23</accession>
<comment type="caution">
    <text evidence="4">The sequence shown here is derived from an EMBL/GenBank/DDBJ whole genome shotgun (WGS) entry which is preliminary data.</text>
</comment>
<reference evidence="4" key="1">
    <citation type="submission" date="2021-09" db="EMBL/GenBank/DDBJ databases">
        <authorList>
            <consortium name="AG Swart"/>
            <person name="Singh M."/>
            <person name="Singh A."/>
            <person name="Seah K."/>
            <person name="Emmerich C."/>
        </authorList>
    </citation>
    <scope>NUCLEOTIDE SEQUENCE</scope>
    <source>
        <strain evidence="4">ATCC30299</strain>
    </source>
</reference>
<dbReference type="InterPro" id="IPR021133">
    <property type="entry name" value="HEAT_type_2"/>
</dbReference>
<dbReference type="PROSITE" id="PS50077">
    <property type="entry name" value="HEAT_REPEAT"/>
    <property type="match status" value="7"/>
</dbReference>
<evidence type="ECO:0000313" key="4">
    <source>
        <dbReference type="EMBL" id="CAG9329304.1"/>
    </source>
</evidence>
<feature type="repeat" description="HEAT" evidence="2">
    <location>
        <begin position="85"/>
        <end position="123"/>
    </location>
</feature>
<dbReference type="GO" id="GO:0005829">
    <property type="term" value="C:cytosol"/>
    <property type="evidence" value="ECO:0007669"/>
    <property type="project" value="TreeGrafter"/>
</dbReference>
<dbReference type="InterPro" id="IPR000357">
    <property type="entry name" value="HEAT"/>
</dbReference>
<dbReference type="SUPFAM" id="SSF48371">
    <property type="entry name" value="ARM repeat"/>
    <property type="match status" value="1"/>
</dbReference>
<keyword evidence="1" id="KW-0677">Repeat</keyword>
<proteinExistence type="predicted"/>
<protein>
    <recommendedName>
        <fullName evidence="3">TOG domain-containing protein</fullName>
    </recommendedName>
</protein>
<keyword evidence="5" id="KW-1185">Reference proteome</keyword>
<feature type="repeat" description="HEAT" evidence="2">
    <location>
        <begin position="344"/>
        <end position="380"/>
    </location>
</feature>
<gene>
    <name evidence="4" type="ORF">BSTOLATCC_MIC48128</name>
</gene>
<dbReference type="InterPro" id="IPR016024">
    <property type="entry name" value="ARM-type_fold"/>
</dbReference>
<feature type="repeat" description="HEAT" evidence="2">
    <location>
        <begin position="266"/>
        <end position="304"/>
    </location>
</feature>
<evidence type="ECO:0000259" key="3">
    <source>
        <dbReference type="SMART" id="SM01349"/>
    </source>
</evidence>
<dbReference type="GO" id="GO:0005634">
    <property type="term" value="C:nucleus"/>
    <property type="evidence" value="ECO:0007669"/>
    <property type="project" value="TreeGrafter"/>
</dbReference>
<dbReference type="PANTHER" id="PTHR10648:SF4">
    <property type="entry name" value="PROTEIN PHOSPHATASE 2 (FORMERLY 2A), REGULATORY SUBUNIT A, BETA ISOFORM-RELATED"/>
    <property type="match status" value="1"/>
</dbReference>
<dbReference type="Proteomes" id="UP001162131">
    <property type="component" value="Unassembled WGS sequence"/>
</dbReference>
<organism evidence="4 5">
    <name type="scientific">Blepharisma stoltei</name>
    <dbReference type="NCBI Taxonomy" id="1481888"/>
    <lineage>
        <taxon>Eukaryota</taxon>
        <taxon>Sar</taxon>
        <taxon>Alveolata</taxon>
        <taxon>Ciliophora</taxon>
        <taxon>Postciliodesmatophora</taxon>
        <taxon>Heterotrichea</taxon>
        <taxon>Heterotrichida</taxon>
        <taxon>Blepharismidae</taxon>
        <taxon>Blepharisma</taxon>
    </lineage>
</organism>
<feature type="repeat" description="HEAT" evidence="2">
    <location>
        <begin position="162"/>
        <end position="200"/>
    </location>
</feature>
<dbReference type="EMBL" id="CAJZBQ010000047">
    <property type="protein sequence ID" value="CAG9329304.1"/>
    <property type="molecule type" value="Genomic_DNA"/>
</dbReference>
<dbReference type="Gene3D" id="1.25.10.10">
    <property type="entry name" value="Leucine-rich Repeat Variant"/>
    <property type="match status" value="1"/>
</dbReference>
<dbReference type="InterPro" id="IPR051023">
    <property type="entry name" value="PP2A_Regulatory_Subunit_A"/>
</dbReference>
<name>A0AAU9JW23_9CILI</name>
<evidence type="ECO:0000256" key="2">
    <source>
        <dbReference type="PROSITE-ProRule" id="PRU00103"/>
    </source>
</evidence>
<dbReference type="GO" id="GO:0019888">
    <property type="term" value="F:protein phosphatase regulator activity"/>
    <property type="evidence" value="ECO:0007669"/>
    <property type="project" value="TreeGrafter"/>
</dbReference>
<dbReference type="InterPro" id="IPR011989">
    <property type="entry name" value="ARM-like"/>
</dbReference>
<feature type="repeat" description="HEAT" evidence="2">
    <location>
        <begin position="383"/>
        <end position="421"/>
    </location>
</feature>
<dbReference type="Pfam" id="PF02985">
    <property type="entry name" value="HEAT"/>
    <property type="match status" value="2"/>
</dbReference>
<dbReference type="PANTHER" id="PTHR10648">
    <property type="entry name" value="SERINE/THREONINE-PROTEIN PHOSPHATASE PP2A 65 KDA REGULATORY SUBUNIT"/>
    <property type="match status" value="1"/>
</dbReference>
<evidence type="ECO:0000313" key="5">
    <source>
        <dbReference type="Proteomes" id="UP001162131"/>
    </source>
</evidence>
<sequence length="558" mass="63769">MDEEFDTILYLIDELKAEDHNTRLHAINSLEQIAEAIGDIRTRQELVPYINELLEDDNQEVLLAIASKLGDLSNYVGGLDYLACLLPPLQSLSRSEETVVQDKAVQSINKIAEQLPKNILEEKISEVINNLSGSESYYGRVAACNLFHIPLSRLTSDKKAELEIEFIKLAKDESSFVRKVAAENLGKILQVYESKELMKLFDELRIDEYDSIRQMALESITKLLKNHQELLEHVKTFSNDKSWRVRYAVLDHLQEIIELENVIHDFLPEILNLFQDSESEVRCIALKKLPLIFKSIPSHMVESQLFPTLEILVKDSSLYVRLALMQSICQISPHLSSDIVILKLLPLVTQLLKDDNFEVRMGFAEHIQTFNGSLATDKISLFSVPLLIQLMGDSQWRVRLKAVECLAQLGTILGKDEFNEHLATPLMKWIEDPVFAVREAVLEAANKLAIAFDGEWLRIYIMPLINVLSYSPAFNKRMTALRIISKLGKYLDDNDCFLCLKTLSKDRVPNIRFNVAKTIKNLVESTTNRKDIMLLLDQLKNDTDMDVKYYAEDAVRAL</sequence>
<dbReference type="AlphaFoldDB" id="A0AAU9JW23"/>
<feature type="repeat" description="HEAT" evidence="2">
    <location>
        <begin position="46"/>
        <end position="83"/>
    </location>
</feature>
<feature type="repeat" description="HEAT" evidence="2">
    <location>
        <begin position="305"/>
        <end position="340"/>
    </location>
</feature>
<feature type="domain" description="TOG" evidence="3">
    <location>
        <begin position="215"/>
        <end position="445"/>
    </location>
</feature>
<dbReference type="InterPro" id="IPR034085">
    <property type="entry name" value="TOG"/>
</dbReference>